<feature type="domain" description="FAS1" evidence="3">
    <location>
        <begin position="28"/>
        <end position="156"/>
    </location>
</feature>
<reference evidence="5" key="1">
    <citation type="submission" date="2024-07" db="EMBL/GenBank/DDBJ databases">
        <title>Two chromosome-level genome assemblies of Korean endemic species Abeliophyllum distichum and Forsythia ovata (Oleaceae).</title>
        <authorList>
            <person name="Jang H."/>
        </authorList>
    </citation>
    <scope>NUCLEOTIDE SEQUENCE [LARGE SCALE GENOMIC DNA]</scope>
</reference>
<dbReference type="PROSITE" id="PS50213">
    <property type="entry name" value="FAS1"/>
    <property type="match status" value="1"/>
</dbReference>
<dbReference type="InterPro" id="IPR036378">
    <property type="entry name" value="FAS1_dom_sf"/>
</dbReference>
<dbReference type="Pfam" id="PF02469">
    <property type="entry name" value="Fasciclin"/>
    <property type="match status" value="1"/>
</dbReference>
<dbReference type="PANTHER" id="PTHR32499">
    <property type="entry name" value="FASCICLIN-LIKE ARABINOGALACTAN PROTEIN 16"/>
    <property type="match status" value="1"/>
</dbReference>
<evidence type="ECO:0000256" key="1">
    <source>
        <dbReference type="ARBA" id="ARBA00007843"/>
    </source>
</evidence>
<dbReference type="InterPro" id="IPR044654">
    <property type="entry name" value="FLA15/16/17/18"/>
</dbReference>
<dbReference type="InterPro" id="IPR000782">
    <property type="entry name" value="FAS1_domain"/>
</dbReference>
<dbReference type="Gene3D" id="2.30.180.10">
    <property type="entry name" value="FAS1 domain"/>
    <property type="match status" value="1"/>
</dbReference>
<evidence type="ECO:0000259" key="3">
    <source>
        <dbReference type="PROSITE" id="PS50213"/>
    </source>
</evidence>
<feature type="compositionally biased region" description="Low complexity" evidence="2">
    <location>
        <begin position="147"/>
        <end position="156"/>
    </location>
</feature>
<comment type="caution">
    <text evidence="4">The sequence shown here is derived from an EMBL/GenBank/DDBJ whole genome shotgun (WGS) entry which is preliminary data.</text>
</comment>
<dbReference type="EMBL" id="JBFOLK010000012">
    <property type="protein sequence ID" value="KAL2471054.1"/>
    <property type="molecule type" value="Genomic_DNA"/>
</dbReference>
<organism evidence="4 5">
    <name type="scientific">Abeliophyllum distichum</name>
    <dbReference type="NCBI Taxonomy" id="126358"/>
    <lineage>
        <taxon>Eukaryota</taxon>
        <taxon>Viridiplantae</taxon>
        <taxon>Streptophyta</taxon>
        <taxon>Embryophyta</taxon>
        <taxon>Tracheophyta</taxon>
        <taxon>Spermatophyta</taxon>
        <taxon>Magnoliopsida</taxon>
        <taxon>eudicotyledons</taxon>
        <taxon>Gunneridae</taxon>
        <taxon>Pentapetalae</taxon>
        <taxon>asterids</taxon>
        <taxon>lamiids</taxon>
        <taxon>Lamiales</taxon>
        <taxon>Oleaceae</taxon>
        <taxon>Forsythieae</taxon>
        <taxon>Abeliophyllum</taxon>
    </lineage>
</organism>
<name>A0ABD1Q7C6_9LAMI</name>
<evidence type="ECO:0000313" key="5">
    <source>
        <dbReference type="Proteomes" id="UP001604336"/>
    </source>
</evidence>
<sequence>MAPSQSLALAPIPGPCGPHHDFNGESQVKDFIQTLLHYGSYSEMADILVNLTSLASEMGPLVSEGYGLTVLAPNDEATAKLTTDQLSEPEASEQIMYYHLTPEYQTEKSMYNVMKNSKKSDGRISVQEIDGVLLPVDENKAAPPKPAAVAKVVGKS</sequence>
<gene>
    <name evidence="4" type="ORF">Adt_39190</name>
</gene>
<dbReference type="AlphaFoldDB" id="A0ABD1Q7C6"/>
<proteinExistence type="inferred from homology"/>
<feature type="region of interest" description="Disordered" evidence="2">
    <location>
        <begin position="137"/>
        <end position="156"/>
    </location>
</feature>
<keyword evidence="5" id="KW-1185">Reference proteome</keyword>
<protein>
    <submittedName>
        <fullName evidence="4">Fasciclin-like arabinogalactan protein 16</fullName>
    </submittedName>
</protein>
<evidence type="ECO:0000256" key="2">
    <source>
        <dbReference type="SAM" id="MobiDB-lite"/>
    </source>
</evidence>
<accession>A0ABD1Q7C6</accession>
<dbReference type="Proteomes" id="UP001604336">
    <property type="component" value="Unassembled WGS sequence"/>
</dbReference>
<evidence type="ECO:0000313" key="4">
    <source>
        <dbReference type="EMBL" id="KAL2471054.1"/>
    </source>
</evidence>
<comment type="similarity">
    <text evidence="1">Belongs to the fasciclin-like AGP family.</text>
</comment>
<dbReference type="PANTHER" id="PTHR32499:SF3">
    <property type="entry name" value="FASCICLIN-LIKE ARABINOGALACTAN PROTEIN 16"/>
    <property type="match status" value="1"/>
</dbReference>
<dbReference type="SUPFAM" id="SSF82153">
    <property type="entry name" value="FAS1 domain"/>
    <property type="match status" value="1"/>
</dbReference>